<keyword evidence="6" id="KW-1133">Transmembrane helix</keyword>
<dbReference type="Gene3D" id="2.10.109.10">
    <property type="entry name" value="Umud Fragment, subunit A"/>
    <property type="match status" value="1"/>
</dbReference>
<dbReference type="GO" id="GO:0004252">
    <property type="term" value="F:serine-type endopeptidase activity"/>
    <property type="evidence" value="ECO:0007669"/>
    <property type="project" value="InterPro"/>
</dbReference>
<dbReference type="PRINTS" id="PR00727">
    <property type="entry name" value="LEADERPTASE"/>
</dbReference>
<dbReference type="AlphaFoldDB" id="A0A3D3TQJ3"/>
<proteinExistence type="inferred from homology"/>
<dbReference type="GO" id="GO:0009003">
    <property type="term" value="F:signal peptidase activity"/>
    <property type="evidence" value="ECO:0007669"/>
    <property type="project" value="UniProtKB-EC"/>
</dbReference>
<dbReference type="PANTHER" id="PTHR43390:SF1">
    <property type="entry name" value="CHLOROPLAST PROCESSING PEPTIDASE"/>
    <property type="match status" value="1"/>
</dbReference>
<organism evidence="8 9">
    <name type="scientific">Mesotoga infera</name>
    <dbReference type="NCBI Taxonomy" id="1236046"/>
    <lineage>
        <taxon>Bacteria</taxon>
        <taxon>Thermotogati</taxon>
        <taxon>Thermotogota</taxon>
        <taxon>Thermotogae</taxon>
        <taxon>Kosmotogales</taxon>
        <taxon>Kosmotogaceae</taxon>
        <taxon>Mesotoga</taxon>
    </lineage>
</organism>
<feature type="transmembrane region" description="Helical" evidence="6">
    <location>
        <begin position="27"/>
        <end position="48"/>
    </location>
</feature>
<feature type="domain" description="Peptidase S26" evidence="7">
    <location>
        <begin position="22"/>
        <end position="270"/>
    </location>
</feature>
<reference evidence="8 9" key="1">
    <citation type="journal article" date="2018" name="Nat. Biotechnol.">
        <title>A standardized bacterial taxonomy based on genome phylogeny substantially revises the tree of life.</title>
        <authorList>
            <person name="Parks D.H."/>
            <person name="Chuvochina M."/>
            <person name="Waite D.W."/>
            <person name="Rinke C."/>
            <person name="Skarshewski A."/>
            <person name="Chaumeil P.A."/>
            <person name="Hugenholtz P."/>
        </authorList>
    </citation>
    <scope>NUCLEOTIDE SEQUENCE [LARGE SCALE GENOMIC DNA]</scope>
    <source>
        <strain evidence="8">UBA9905</strain>
    </source>
</reference>
<dbReference type="PANTHER" id="PTHR43390">
    <property type="entry name" value="SIGNAL PEPTIDASE I"/>
    <property type="match status" value="1"/>
</dbReference>
<dbReference type="EMBL" id="DQBS01000193">
    <property type="protein sequence ID" value="HCO70622.1"/>
    <property type="molecule type" value="Genomic_DNA"/>
</dbReference>
<dbReference type="GO" id="GO:0016020">
    <property type="term" value="C:membrane"/>
    <property type="evidence" value="ECO:0007669"/>
    <property type="project" value="UniProtKB-SubCell"/>
</dbReference>
<comment type="subcellular location">
    <subcellularLocation>
        <location evidence="6">Membrane</location>
        <topology evidence="6">Single-pass type II membrane protein</topology>
    </subcellularLocation>
</comment>
<evidence type="ECO:0000256" key="2">
    <source>
        <dbReference type="ARBA" id="ARBA00009370"/>
    </source>
</evidence>
<dbReference type="SUPFAM" id="SSF51306">
    <property type="entry name" value="LexA/Signal peptidase"/>
    <property type="match status" value="1"/>
</dbReference>
<accession>A0A3D3TQJ3</accession>
<dbReference type="NCBIfam" id="TIGR02227">
    <property type="entry name" value="sigpep_I_bact"/>
    <property type="match status" value="1"/>
</dbReference>
<gene>
    <name evidence="8" type="primary">lepB</name>
    <name evidence="8" type="ORF">DIT26_08660</name>
</gene>
<feature type="active site" evidence="5">
    <location>
        <position position="119"/>
    </location>
</feature>
<evidence type="ECO:0000256" key="4">
    <source>
        <dbReference type="ARBA" id="ARBA00022801"/>
    </source>
</evidence>
<keyword evidence="6" id="KW-0812">Transmembrane</keyword>
<dbReference type="EC" id="3.4.21.89" evidence="3 6"/>
<name>A0A3D3TQJ3_9BACT</name>
<evidence type="ECO:0000256" key="6">
    <source>
        <dbReference type="RuleBase" id="RU362042"/>
    </source>
</evidence>
<dbReference type="CDD" id="cd06530">
    <property type="entry name" value="S26_SPase_I"/>
    <property type="match status" value="1"/>
</dbReference>
<comment type="catalytic activity">
    <reaction evidence="1 6">
        <text>Cleavage of hydrophobic, N-terminal signal or leader sequences from secreted and periplasmic proteins.</text>
        <dbReference type="EC" id="3.4.21.89"/>
    </reaction>
</comment>
<dbReference type="Pfam" id="PF10502">
    <property type="entry name" value="Peptidase_S26"/>
    <property type="match status" value="1"/>
</dbReference>
<dbReference type="InterPro" id="IPR019757">
    <property type="entry name" value="Pept_S26A_signal_pept_1_Lys-AS"/>
</dbReference>
<evidence type="ECO:0000313" key="9">
    <source>
        <dbReference type="Proteomes" id="UP000264215"/>
    </source>
</evidence>
<comment type="caution">
    <text evidence="8">The sequence shown here is derived from an EMBL/GenBank/DDBJ whole genome shotgun (WGS) entry which is preliminary data.</text>
</comment>
<dbReference type="PROSITE" id="PS00760">
    <property type="entry name" value="SPASE_I_2"/>
    <property type="match status" value="1"/>
</dbReference>
<sequence length="280" mass="32384">MSAKKSEKASNKKESRFLHEVKEWGKAILYAVVFGTIIRLFVFETMLVPTGSMIPTINPPARLFVEKITYEYRDPDYGDIVVFWTPYVDIESQKYLRSFDKFMDLFSPAEYRGHVKYVKRLVGKPGDILELRKAPDYTSANPVYQLYINGDVPPALEERRYVREGIFYDPMFYFGLAHPDDPSVRFSPYYRLYQAYKGLIEYTGYYDKVLGPLGMEEYISQDPATGEVKVTVPEGFRFMMGDNSANSFDSRYFGFVPEEAIIGSPMLTIWPFSDFGPLKK</sequence>
<evidence type="ECO:0000256" key="1">
    <source>
        <dbReference type="ARBA" id="ARBA00000677"/>
    </source>
</evidence>
<dbReference type="InterPro" id="IPR036286">
    <property type="entry name" value="LexA/Signal_pep-like_sf"/>
</dbReference>
<evidence type="ECO:0000256" key="5">
    <source>
        <dbReference type="PIRSR" id="PIRSR600223-1"/>
    </source>
</evidence>
<feature type="active site" evidence="5">
    <location>
        <position position="52"/>
    </location>
</feature>
<comment type="similarity">
    <text evidence="2 6">Belongs to the peptidase S26 family.</text>
</comment>
<evidence type="ECO:0000259" key="7">
    <source>
        <dbReference type="Pfam" id="PF10502"/>
    </source>
</evidence>
<keyword evidence="6" id="KW-0472">Membrane</keyword>
<evidence type="ECO:0000313" key="8">
    <source>
        <dbReference type="EMBL" id="HCO70622.1"/>
    </source>
</evidence>
<dbReference type="InterPro" id="IPR019533">
    <property type="entry name" value="Peptidase_S26"/>
</dbReference>
<dbReference type="Proteomes" id="UP000264215">
    <property type="component" value="Unassembled WGS sequence"/>
</dbReference>
<keyword evidence="4 6" id="KW-0378">Hydrolase</keyword>
<evidence type="ECO:0000256" key="3">
    <source>
        <dbReference type="ARBA" id="ARBA00013208"/>
    </source>
</evidence>
<keyword evidence="6" id="KW-0645">Protease</keyword>
<dbReference type="GO" id="GO:0006465">
    <property type="term" value="P:signal peptide processing"/>
    <property type="evidence" value="ECO:0007669"/>
    <property type="project" value="InterPro"/>
</dbReference>
<protein>
    <recommendedName>
        <fullName evidence="3 6">Signal peptidase I</fullName>
        <ecNumber evidence="3 6">3.4.21.89</ecNumber>
    </recommendedName>
</protein>
<dbReference type="InterPro" id="IPR000223">
    <property type="entry name" value="Pept_S26A_signal_pept_1"/>
</dbReference>